<dbReference type="AlphaFoldDB" id="A0A0F7V7U2"/>
<protein>
    <submittedName>
        <fullName evidence="1">Uncharacterized protein</fullName>
    </submittedName>
</protein>
<accession>A0A0F7V7U2</accession>
<organism evidence="1">
    <name type="scientific">Toxoplasma gondii (strain ATCC 50861 / VEG)</name>
    <dbReference type="NCBI Taxonomy" id="432359"/>
    <lineage>
        <taxon>Eukaryota</taxon>
        <taxon>Sar</taxon>
        <taxon>Alveolata</taxon>
        <taxon>Apicomplexa</taxon>
        <taxon>Conoidasida</taxon>
        <taxon>Coccidia</taxon>
        <taxon>Eucoccidiorida</taxon>
        <taxon>Eimeriorina</taxon>
        <taxon>Sarcocystidae</taxon>
        <taxon>Toxoplasma</taxon>
    </lineage>
</organism>
<reference evidence="1" key="1">
    <citation type="journal article" date="2015" name="PLoS ONE">
        <title>Comprehensive Evaluation of Toxoplasma gondii VEG and Neospora caninum LIV Genomes with Tachyzoite Stage Transcriptome and Proteome Defines Novel Transcript Features.</title>
        <authorList>
            <person name="Ramaprasad A."/>
            <person name="Mourier T."/>
            <person name="Naeem R."/>
            <person name="Malas T.B."/>
            <person name="Moussa E."/>
            <person name="Panigrahi A."/>
            <person name="Vermont S.J."/>
            <person name="Otto T.D."/>
            <person name="Wastling J."/>
            <person name="Pain A."/>
        </authorList>
    </citation>
    <scope>NUCLEOTIDE SEQUENCE</scope>
    <source>
        <strain evidence="1">VEG</strain>
    </source>
</reference>
<dbReference type="EMBL" id="LN714502">
    <property type="protein sequence ID" value="CEL78618.1"/>
    <property type="molecule type" value="Genomic_DNA"/>
</dbReference>
<proteinExistence type="predicted"/>
<name>A0A0F7V7U2_TOXGV</name>
<evidence type="ECO:0000313" key="1">
    <source>
        <dbReference type="EMBL" id="CEL78618.1"/>
    </source>
</evidence>
<sequence>MATVVLAAPPHARRHLGAAAGAPLVGGVKLLSLSFLLQDKCSCVRAGETRLPLSLSPPCRSFLPSLGSLPLFRFFSSLPRPCAAAPSSVSARSVSFSFSSSPLSSSLCLPSPASLSPGLLSPSSSVSSSSGLSRSSSGLRTPVLSLVSSSAALKFQTRRFSANPYKPKSREVFHPYVPAPEHLPPPAYTTAVLKPMQQFIPKDFYRDMRVDSLRDGVSLGSDFPWNVTHKYRFWRRRKYNVQLDDRFIRLSPVTGVDYYPRQAEKKLRNTLNVFAVQWREDGQHRIRWFRAAYGLTRAMRAAENFRKTLEATGRVDNWRTARHLRQQMLERRQQLKLRKKRFAKISSGQF</sequence>
<gene>
    <name evidence="1" type="ORF">BN1205_001760</name>
</gene>